<dbReference type="FunFam" id="2.170.150.80:FF:000009">
    <property type="entry name" value="NAC domain-containing protein 8"/>
    <property type="match status" value="1"/>
</dbReference>
<feature type="compositionally biased region" description="Low complexity" evidence="5">
    <location>
        <begin position="645"/>
        <end position="654"/>
    </location>
</feature>
<keyword evidence="8" id="KW-1185">Reference proteome</keyword>
<evidence type="ECO:0000313" key="7">
    <source>
        <dbReference type="EMBL" id="KAA8548157.1"/>
    </source>
</evidence>
<organism evidence="7 8">
    <name type="scientific">Nyssa sinensis</name>
    <dbReference type="NCBI Taxonomy" id="561372"/>
    <lineage>
        <taxon>Eukaryota</taxon>
        <taxon>Viridiplantae</taxon>
        <taxon>Streptophyta</taxon>
        <taxon>Embryophyta</taxon>
        <taxon>Tracheophyta</taxon>
        <taxon>Spermatophyta</taxon>
        <taxon>Magnoliopsida</taxon>
        <taxon>eudicotyledons</taxon>
        <taxon>Gunneridae</taxon>
        <taxon>Pentapetalae</taxon>
        <taxon>asterids</taxon>
        <taxon>Cornales</taxon>
        <taxon>Nyssaceae</taxon>
        <taxon>Nyssa</taxon>
    </lineage>
</organism>
<reference evidence="7 8" key="1">
    <citation type="submission" date="2019-09" db="EMBL/GenBank/DDBJ databases">
        <title>A chromosome-level genome assembly of the Chinese tupelo Nyssa sinensis.</title>
        <authorList>
            <person name="Yang X."/>
            <person name="Kang M."/>
            <person name="Yang Y."/>
            <person name="Xiong H."/>
            <person name="Wang M."/>
            <person name="Zhang Z."/>
            <person name="Wang Z."/>
            <person name="Wu H."/>
            <person name="Ma T."/>
            <person name="Liu J."/>
            <person name="Xi Z."/>
        </authorList>
    </citation>
    <scope>NUCLEOTIDE SEQUENCE [LARGE SCALE GENOMIC DNA]</scope>
    <source>
        <strain evidence="7">J267</strain>
        <tissue evidence="7">Leaf</tissue>
    </source>
</reference>
<evidence type="ECO:0000313" key="8">
    <source>
        <dbReference type="Proteomes" id="UP000325577"/>
    </source>
</evidence>
<dbReference type="Gene3D" id="2.170.150.80">
    <property type="entry name" value="NAC domain"/>
    <property type="match status" value="1"/>
</dbReference>
<evidence type="ECO:0000256" key="2">
    <source>
        <dbReference type="ARBA" id="ARBA00023125"/>
    </source>
</evidence>
<dbReference type="PROSITE" id="PS51005">
    <property type="entry name" value="NAC"/>
    <property type="match status" value="1"/>
</dbReference>
<evidence type="ECO:0000259" key="6">
    <source>
        <dbReference type="PROSITE" id="PS51005"/>
    </source>
</evidence>
<dbReference type="GO" id="GO:0003700">
    <property type="term" value="F:DNA-binding transcription factor activity"/>
    <property type="evidence" value="ECO:0007669"/>
    <property type="project" value="InterPro"/>
</dbReference>
<dbReference type="PANTHER" id="PTHR31079:SF2">
    <property type="entry name" value="NAC DOMAIN CONTAINING PROTEIN 44-RELATED"/>
    <property type="match status" value="1"/>
</dbReference>
<dbReference type="Proteomes" id="UP000325577">
    <property type="component" value="Linkage Group LG1"/>
</dbReference>
<evidence type="ECO:0000256" key="5">
    <source>
        <dbReference type="SAM" id="MobiDB-lite"/>
    </source>
</evidence>
<dbReference type="OrthoDB" id="643388at2759"/>
<evidence type="ECO:0000256" key="4">
    <source>
        <dbReference type="ARBA" id="ARBA00023242"/>
    </source>
</evidence>
<dbReference type="InterPro" id="IPR036093">
    <property type="entry name" value="NAC_dom_sf"/>
</dbReference>
<dbReference type="AlphaFoldDB" id="A0A5J5C2M7"/>
<evidence type="ECO:0000256" key="1">
    <source>
        <dbReference type="ARBA" id="ARBA00023015"/>
    </source>
</evidence>
<proteinExistence type="predicted"/>
<sequence length="671" mass="74275">MGRTWIINSRGLAMKVKNASVSSAYQIKDCGANRECPNCHCHIDNSDVSPEWPGLPAGVKFDPSDLELLEHLAAKCGVGNSKPHMFIDEFIPTLEGDKGICSTHPKDLPGARKDGSSVHFFHRTVNAYATGQRKRRKIQSQHNSTEVHVRWHKTGKTKQIMENGVQKGCKKILVLYKTSTKGSRPEKSNWVMHQYHLGLDEDEKEGQYVVSKILYQQQKQIDKNDNSIIIEESDMGIIQTSPRTPKTNTPNPPRPGKSVSCDDVTDDYLPPSSAQEADFVAETSRPPSTAQFKDDMEYPSFLAGESQAFDVNGIDDSLLCNEILNSYASFDDSGLNHGPFPGVTHNTNDVPRTDRNTACGIADLENLELDTPPDFQLADLQFGSQDSIFEQPHDSANPTESMASSSASSSFSSLSSSSLTPPSITPSFSHIVTTKLTTDNYLLWKVQTSAYLRGQDLYGYIDGTQPKPLEFLSESPDSPPTINPAYSIWKCIDQLVLSVLFSSLSDSILVHVLSCSTAQALWHSVVSMFSSQSQAKEFQIRFQLTNITRGDQSITNYFGKVRLLADSLAATGNLISKKELIFYILNGLGPTYKSFLTSITTRSDPLTSHDLYQLLLIHESRLNHTTTLTTPFDFFANFTSSSQTRSRGPFRSGRQGQGRGRSPHTRGGRSY</sequence>
<dbReference type="PANTHER" id="PTHR31079">
    <property type="entry name" value="NAC DOMAIN-CONTAINING PROTEIN 73"/>
    <property type="match status" value="1"/>
</dbReference>
<dbReference type="GO" id="GO:0005634">
    <property type="term" value="C:nucleus"/>
    <property type="evidence" value="ECO:0007669"/>
    <property type="project" value="TreeGrafter"/>
</dbReference>
<dbReference type="Pfam" id="PF14223">
    <property type="entry name" value="Retrotran_gag_2"/>
    <property type="match status" value="1"/>
</dbReference>
<feature type="region of interest" description="Disordered" evidence="5">
    <location>
        <begin position="640"/>
        <end position="671"/>
    </location>
</feature>
<feature type="compositionally biased region" description="Basic residues" evidence="5">
    <location>
        <begin position="661"/>
        <end position="671"/>
    </location>
</feature>
<accession>A0A5J5C2M7</accession>
<keyword evidence="1" id="KW-0805">Transcription regulation</keyword>
<dbReference type="InterPro" id="IPR044799">
    <property type="entry name" value="SOG1-like"/>
</dbReference>
<name>A0A5J5C2M7_9ASTE</name>
<keyword evidence="2" id="KW-0238">DNA-binding</keyword>
<keyword evidence="4" id="KW-0539">Nucleus</keyword>
<dbReference type="GO" id="GO:0000976">
    <property type="term" value="F:transcription cis-regulatory region binding"/>
    <property type="evidence" value="ECO:0007669"/>
    <property type="project" value="TreeGrafter"/>
</dbReference>
<dbReference type="SUPFAM" id="SSF101941">
    <property type="entry name" value="NAC domain"/>
    <property type="match status" value="1"/>
</dbReference>
<dbReference type="Pfam" id="PF02365">
    <property type="entry name" value="NAM"/>
    <property type="match status" value="1"/>
</dbReference>
<feature type="region of interest" description="Disordered" evidence="5">
    <location>
        <begin position="238"/>
        <end position="286"/>
    </location>
</feature>
<evidence type="ECO:0000256" key="3">
    <source>
        <dbReference type="ARBA" id="ARBA00023163"/>
    </source>
</evidence>
<feature type="domain" description="NAC" evidence="6">
    <location>
        <begin position="55"/>
        <end position="216"/>
    </location>
</feature>
<dbReference type="InterPro" id="IPR003441">
    <property type="entry name" value="NAC-dom"/>
</dbReference>
<gene>
    <name evidence="7" type="ORF">F0562_004582</name>
</gene>
<dbReference type="EMBL" id="CM018032">
    <property type="protein sequence ID" value="KAA8548157.1"/>
    <property type="molecule type" value="Genomic_DNA"/>
</dbReference>
<protein>
    <recommendedName>
        <fullName evidence="6">NAC domain-containing protein</fullName>
    </recommendedName>
</protein>
<keyword evidence="3" id="KW-0804">Transcription</keyword>